<evidence type="ECO:0000313" key="1">
    <source>
        <dbReference type="EMBL" id="ABW67062.1"/>
    </source>
</evidence>
<reference evidence="1 2" key="1">
    <citation type="submission" date="2007-10" db="EMBL/GenBank/DDBJ databases">
        <title>Complete sequence of Desulfococcus oleovorans Hxd3.</title>
        <authorList>
            <consortium name="US DOE Joint Genome Institute"/>
            <person name="Copeland A."/>
            <person name="Lucas S."/>
            <person name="Lapidus A."/>
            <person name="Barry K."/>
            <person name="Glavina del Rio T."/>
            <person name="Dalin E."/>
            <person name="Tice H."/>
            <person name="Pitluck S."/>
            <person name="Kiss H."/>
            <person name="Brettin T."/>
            <person name="Bruce D."/>
            <person name="Detter J.C."/>
            <person name="Han C."/>
            <person name="Schmutz J."/>
            <person name="Larimer F."/>
            <person name="Land M."/>
            <person name="Hauser L."/>
            <person name="Kyrpides N."/>
            <person name="Kim E."/>
            <person name="Wawrik B."/>
            <person name="Richardson P."/>
        </authorList>
    </citation>
    <scope>NUCLEOTIDE SEQUENCE [LARGE SCALE GENOMIC DNA]</scope>
    <source>
        <strain evidence="2">DSM 6200 / JCM 39069 / Hxd3</strain>
    </source>
</reference>
<organism evidence="1 2">
    <name type="scientific">Desulfosudis oleivorans (strain DSM 6200 / JCM 39069 / Hxd3)</name>
    <name type="common">Desulfococcus oleovorans</name>
    <dbReference type="NCBI Taxonomy" id="96561"/>
    <lineage>
        <taxon>Bacteria</taxon>
        <taxon>Pseudomonadati</taxon>
        <taxon>Thermodesulfobacteriota</taxon>
        <taxon>Desulfobacteria</taxon>
        <taxon>Desulfobacterales</taxon>
        <taxon>Desulfosudaceae</taxon>
        <taxon>Desulfosudis</taxon>
    </lineage>
</organism>
<evidence type="ECO:0000313" key="2">
    <source>
        <dbReference type="Proteomes" id="UP000008561"/>
    </source>
</evidence>
<keyword evidence="2" id="KW-1185">Reference proteome</keyword>
<dbReference type="STRING" id="96561.Dole_1256"/>
<protein>
    <submittedName>
        <fullName evidence="1">Uncharacterized protein</fullName>
    </submittedName>
</protein>
<dbReference type="KEGG" id="dol:Dole_1256"/>
<dbReference type="AlphaFoldDB" id="A8ZY55"/>
<sequence length="84" mass="9654">MMTWRLPQTTLADKLLALAGKKRAIHIPEGVYKALGPYVTVRARKESFWRALFRPEGKVPPRGWFYPDIGENQGHGTKRKGRHL</sequence>
<gene>
    <name evidence="1" type="ordered locus">Dole_1256</name>
</gene>
<dbReference type="Proteomes" id="UP000008561">
    <property type="component" value="Chromosome"/>
</dbReference>
<dbReference type="EMBL" id="CP000859">
    <property type="protein sequence ID" value="ABW67062.1"/>
    <property type="molecule type" value="Genomic_DNA"/>
</dbReference>
<proteinExistence type="predicted"/>
<name>A8ZY55_DESOH</name>
<dbReference type="HOGENOM" id="CLU_2522172_0_0_7"/>
<accession>A8ZY55</accession>